<keyword evidence="2" id="KW-1185">Reference proteome</keyword>
<comment type="caution">
    <text evidence="1">The sequence shown here is derived from an EMBL/GenBank/DDBJ whole genome shotgun (WGS) entry which is preliminary data.</text>
</comment>
<evidence type="ECO:0000313" key="1">
    <source>
        <dbReference type="EMBL" id="RZS61685.1"/>
    </source>
</evidence>
<gene>
    <name evidence="1" type="ORF">EV386_1995</name>
</gene>
<name>A0A4Q7M1I2_9MICO</name>
<dbReference type="Proteomes" id="UP000293852">
    <property type="component" value="Unassembled WGS sequence"/>
</dbReference>
<dbReference type="EMBL" id="SGWX01000001">
    <property type="protein sequence ID" value="RZS61685.1"/>
    <property type="molecule type" value="Genomic_DNA"/>
</dbReference>
<dbReference type="OrthoDB" id="1954318at2"/>
<evidence type="ECO:0000313" key="2">
    <source>
        <dbReference type="Proteomes" id="UP000293852"/>
    </source>
</evidence>
<protein>
    <submittedName>
        <fullName evidence="1">Uncharacterized protein</fullName>
    </submittedName>
</protein>
<accession>A0A4Q7M1I2</accession>
<reference evidence="1 2" key="1">
    <citation type="submission" date="2019-02" db="EMBL/GenBank/DDBJ databases">
        <title>Sequencing the genomes of 1000 actinobacteria strains.</title>
        <authorList>
            <person name="Klenk H.-P."/>
        </authorList>
    </citation>
    <scope>NUCLEOTIDE SEQUENCE [LARGE SCALE GENOMIC DNA]</scope>
    <source>
        <strain evidence="1 2">DSM 16932</strain>
    </source>
</reference>
<dbReference type="RefSeq" id="WP_130414573.1">
    <property type="nucleotide sequence ID" value="NZ_SGWX01000001.1"/>
</dbReference>
<dbReference type="AlphaFoldDB" id="A0A4Q7M1I2"/>
<organism evidence="1 2">
    <name type="scientific">Xylanimonas ulmi</name>
    <dbReference type="NCBI Taxonomy" id="228973"/>
    <lineage>
        <taxon>Bacteria</taxon>
        <taxon>Bacillati</taxon>
        <taxon>Actinomycetota</taxon>
        <taxon>Actinomycetes</taxon>
        <taxon>Micrococcales</taxon>
        <taxon>Promicromonosporaceae</taxon>
        <taxon>Xylanimonas</taxon>
    </lineage>
</organism>
<sequence length="114" mass="12018">MTSDPMDVDALARQLLTGTADGLTLAAERVRAVAVPRTPIEYGDLRSSLTVDPAGPGDREATVFSDLPYAARQHEDLSLRHDDGQAKYLETAALDSADEVGQIIAAQVARALGG</sequence>
<proteinExistence type="predicted"/>